<dbReference type="EMBL" id="JBHUIT010000012">
    <property type="protein sequence ID" value="MFD2256770.1"/>
    <property type="molecule type" value="Genomic_DNA"/>
</dbReference>
<evidence type="ECO:0000313" key="2">
    <source>
        <dbReference type="EMBL" id="MFD2256770.1"/>
    </source>
</evidence>
<keyword evidence="1" id="KW-1133">Transmembrane helix</keyword>
<reference evidence="3" key="1">
    <citation type="journal article" date="2019" name="Int. J. Syst. Evol. Microbiol.">
        <title>The Global Catalogue of Microorganisms (GCM) 10K type strain sequencing project: providing services to taxonomists for standard genome sequencing and annotation.</title>
        <authorList>
            <consortium name="The Broad Institute Genomics Platform"/>
            <consortium name="The Broad Institute Genome Sequencing Center for Infectious Disease"/>
            <person name="Wu L."/>
            <person name="Ma J."/>
        </authorList>
    </citation>
    <scope>NUCLEOTIDE SEQUENCE [LARGE SCALE GENOMIC DNA]</scope>
    <source>
        <strain evidence="3">CGMCC 4.7106</strain>
    </source>
</reference>
<feature type="transmembrane region" description="Helical" evidence="1">
    <location>
        <begin position="9"/>
        <end position="27"/>
    </location>
</feature>
<accession>A0ABW5D861</accession>
<name>A0ABW5D861_9BACT</name>
<sequence>MRKMIVRSVIAFMGLVALIVICCVVIFEGDKNHYEELDLLAARFDADPSEQHMRDLLNYPADGAYSYYKMALTGVALTKNPDTLR</sequence>
<protein>
    <submittedName>
        <fullName evidence="2">Uncharacterized protein</fullName>
    </submittedName>
</protein>
<comment type="caution">
    <text evidence="2">The sequence shown here is derived from an EMBL/GenBank/DDBJ whole genome shotgun (WGS) entry which is preliminary data.</text>
</comment>
<keyword evidence="1" id="KW-0812">Transmembrane</keyword>
<dbReference type="RefSeq" id="WP_386820059.1">
    <property type="nucleotide sequence ID" value="NZ_JBHUIT010000012.1"/>
</dbReference>
<proteinExistence type="predicted"/>
<gene>
    <name evidence="2" type="ORF">ACFSSA_08795</name>
</gene>
<keyword evidence="1" id="KW-0472">Membrane</keyword>
<evidence type="ECO:0000313" key="3">
    <source>
        <dbReference type="Proteomes" id="UP001597375"/>
    </source>
</evidence>
<keyword evidence="3" id="KW-1185">Reference proteome</keyword>
<evidence type="ECO:0000256" key="1">
    <source>
        <dbReference type="SAM" id="Phobius"/>
    </source>
</evidence>
<organism evidence="2 3">
    <name type="scientific">Luteolibacter algae</name>
    <dbReference type="NCBI Taxonomy" id="454151"/>
    <lineage>
        <taxon>Bacteria</taxon>
        <taxon>Pseudomonadati</taxon>
        <taxon>Verrucomicrobiota</taxon>
        <taxon>Verrucomicrobiia</taxon>
        <taxon>Verrucomicrobiales</taxon>
        <taxon>Verrucomicrobiaceae</taxon>
        <taxon>Luteolibacter</taxon>
    </lineage>
</organism>
<dbReference type="Proteomes" id="UP001597375">
    <property type="component" value="Unassembled WGS sequence"/>
</dbReference>